<reference evidence="7" key="1">
    <citation type="journal article" date="2020" name="mSystems">
        <title>Genome- and Community-Level Interaction Insights into Carbon Utilization and Element Cycling Functions of Hydrothermarchaeota in Hydrothermal Sediment.</title>
        <authorList>
            <person name="Zhou Z."/>
            <person name="Liu Y."/>
            <person name="Xu W."/>
            <person name="Pan J."/>
            <person name="Luo Z.H."/>
            <person name="Li M."/>
        </authorList>
    </citation>
    <scope>NUCLEOTIDE SEQUENCE [LARGE SCALE GENOMIC DNA]</scope>
    <source>
        <strain evidence="7">HyVt-493</strain>
    </source>
</reference>
<accession>A0A7V2WVB0</accession>
<dbReference type="SUPFAM" id="SSF52540">
    <property type="entry name" value="P-loop containing nucleoside triphosphate hydrolases"/>
    <property type="match status" value="1"/>
</dbReference>
<comment type="caution">
    <text evidence="7">The sequence shown here is derived from an EMBL/GenBank/DDBJ whole genome shotgun (WGS) entry which is preliminary data.</text>
</comment>
<sequence length="681" mass="78386">MAVALPKYAVTADDVATQLYDHLRSTLASNYKIIQHLSTEGLPAGTLFCLQQENRSLLVFICSDDSQPQYLSHLDTKKILAHKTESLHKLMRFQQALFPEKLHTHADVLAPLIVILPQGIKANTRLQLASSGLRLFGHDALSPPLFLDLVHQYLGLAMSNYALDYMRSRFSPESTLPKSHSLHRAKNQSKPPLAQFLLSEEQEFALKQDLVLKTSSTIPHQYNLRLIHGAAGSGKSLILLHRAKLLRELYPDKKVLVLTHNKAINHYLRSRYKDLFQYQENECQPFMEWCLRQWKWTRRFVYEDDVMDVLVQILERHFKGTSFTKHLFLREINFIKDRLIFTEADYLRVDRSGQAYSLGEEMRERLWHAVLDFDAELNARHIMLWADLPRQLWRDMQDGKINIEQYDHVLVDEAQYFAPIWFALIKKAIKPETGQLFMVADPDQGFLNRNLSWKETGIDLRNRTFRLQKNYRSNPIILKVADDFRFNRLPDEADHMLVDISCNGVPPADCIAPTLLHFHNKKDEKNRLLSEIHKLLQQGVAAQDILILDAASFNVRPLLQTVKNALGTPACILTDPYWNEDALRICELEAATGIESPIVFITGLQALFDKENSAKIGDRERHTLAIENTRKLYMGMTRASQKLVLLLTSDTIPNSLQLKEMLIPTTASPKKESTPVRYLHT</sequence>
<name>A0A7V2WVB0_LEUMU</name>
<organism evidence="7">
    <name type="scientific">Leucothrix mucor</name>
    <dbReference type="NCBI Taxonomy" id="45248"/>
    <lineage>
        <taxon>Bacteria</taxon>
        <taxon>Pseudomonadati</taxon>
        <taxon>Pseudomonadota</taxon>
        <taxon>Gammaproteobacteria</taxon>
        <taxon>Thiotrichales</taxon>
        <taxon>Thiotrichaceae</taxon>
        <taxon>Leucothrix</taxon>
    </lineage>
</organism>
<dbReference type="EMBL" id="DRMS01000334">
    <property type="protein sequence ID" value="HFC92918.1"/>
    <property type="molecule type" value="Genomic_DNA"/>
</dbReference>
<keyword evidence="3 5" id="KW-0347">Helicase</keyword>
<feature type="domain" description="UvrD-like helicase ATP-binding" evidence="6">
    <location>
        <begin position="208"/>
        <end position="487"/>
    </location>
</feature>
<protein>
    <recommendedName>
        <fullName evidence="6">UvrD-like helicase ATP-binding domain-containing protein</fullName>
    </recommendedName>
</protein>
<evidence type="ECO:0000256" key="5">
    <source>
        <dbReference type="PROSITE-ProRule" id="PRU00560"/>
    </source>
</evidence>
<evidence type="ECO:0000256" key="1">
    <source>
        <dbReference type="ARBA" id="ARBA00022741"/>
    </source>
</evidence>
<gene>
    <name evidence="7" type="ORF">ENJ51_08920</name>
</gene>
<evidence type="ECO:0000313" key="7">
    <source>
        <dbReference type="EMBL" id="HFC92918.1"/>
    </source>
</evidence>
<proteinExistence type="predicted"/>
<dbReference type="AlphaFoldDB" id="A0A7V2WVB0"/>
<keyword evidence="2 5" id="KW-0378">Hydrolase</keyword>
<dbReference type="GO" id="GO:0005829">
    <property type="term" value="C:cytosol"/>
    <property type="evidence" value="ECO:0007669"/>
    <property type="project" value="TreeGrafter"/>
</dbReference>
<evidence type="ECO:0000259" key="6">
    <source>
        <dbReference type="PROSITE" id="PS51198"/>
    </source>
</evidence>
<dbReference type="PANTHER" id="PTHR11070:SF45">
    <property type="entry name" value="DNA 3'-5' HELICASE"/>
    <property type="match status" value="1"/>
</dbReference>
<dbReference type="GO" id="GO:0005524">
    <property type="term" value="F:ATP binding"/>
    <property type="evidence" value="ECO:0007669"/>
    <property type="project" value="UniProtKB-UniRule"/>
</dbReference>
<dbReference type="PANTHER" id="PTHR11070">
    <property type="entry name" value="UVRD / RECB / PCRA DNA HELICASE FAMILY MEMBER"/>
    <property type="match status" value="1"/>
</dbReference>
<dbReference type="InterPro" id="IPR027417">
    <property type="entry name" value="P-loop_NTPase"/>
</dbReference>
<evidence type="ECO:0000256" key="2">
    <source>
        <dbReference type="ARBA" id="ARBA00022801"/>
    </source>
</evidence>
<dbReference type="GO" id="GO:0043138">
    <property type="term" value="F:3'-5' DNA helicase activity"/>
    <property type="evidence" value="ECO:0007669"/>
    <property type="project" value="TreeGrafter"/>
</dbReference>
<evidence type="ECO:0000256" key="4">
    <source>
        <dbReference type="ARBA" id="ARBA00022840"/>
    </source>
</evidence>
<dbReference type="InterPro" id="IPR000212">
    <property type="entry name" value="DNA_helicase_UvrD/REP"/>
</dbReference>
<dbReference type="Pfam" id="PF00580">
    <property type="entry name" value="UvrD-helicase"/>
    <property type="match status" value="1"/>
</dbReference>
<dbReference type="GO" id="GO:0003677">
    <property type="term" value="F:DNA binding"/>
    <property type="evidence" value="ECO:0007669"/>
    <property type="project" value="InterPro"/>
</dbReference>
<keyword evidence="4 5" id="KW-0067">ATP-binding</keyword>
<dbReference type="GO" id="GO:0016787">
    <property type="term" value="F:hydrolase activity"/>
    <property type="evidence" value="ECO:0007669"/>
    <property type="project" value="UniProtKB-UniRule"/>
</dbReference>
<dbReference type="PROSITE" id="PS51198">
    <property type="entry name" value="UVRD_HELICASE_ATP_BIND"/>
    <property type="match status" value="1"/>
</dbReference>
<evidence type="ECO:0000256" key="3">
    <source>
        <dbReference type="ARBA" id="ARBA00022806"/>
    </source>
</evidence>
<dbReference type="GO" id="GO:0000725">
    <property type="term" value="P:recombinational repair"/>
    <property type="evidence" value="ECO:0007669"/>
    <property type="project" value="TreeGrafter"/>
</dbReference>
<feature type="binding site" evidence="5">
    <location>
        <begin position="229"/>
        <end position="236"/>
    </location>
    <ligand>
        <name>ATP</name>
        <dbReference type="ChEBI" id="CHEBI:30616"/>
    </ligand>
</feature>
<dbReference type="Proteomes" id="UP000885750">
    <property type="component" value="Unassembled WGS sequence"/>
</dbReference>
<keyword evidence="1 5" id="KW-0547">Nucleotide-binding</keyword>
<dbReference type="Gene3D" id="3.40.50.300">
    <property type="entry name" value="P-loop containing nucleotide triphosphate hydrolases"/>
    <property type="match status" value="2"/>
</dbReference>
<dbReference type="InterPro" id="IPR014016">
    <property type="entry name" value="UvrD-like_ATP-bd"/>
</dbReference>